<feature type="domain" description="Glycoside hydrolase family 2 immunoglobulin-like beta-sandwich" evidence="2">
    <location>
        <begin position="78"/>
        <end position="189"/>
    </location>
</feature>
<dbReference type="SUPFAM" id="SSF49303">
    <property type="entry name" value="beta-Galactosidase/glucuronidase domain"/>
    <property type="match status" value="1"/>
</dbReference>
<comment type="caution">
    <text evidence="3">The sequence shown here is derived from an EMBL/GenBank/DDBJ whole genome shotgun (WGS) entry which is preliminary data.</text>
</comment>
<evidence type="ECO:0000259" key="2">
    <source>
        <dbReference type="Pfam" id="PF00703"/>
    </source>
</evidence>
<dbReference type="Gene3D" id="2.60.40.10">
    <property type="entry name" value="Immunoglobulins"/>
    <property type="match status" value="1"/>
</dbReference>
<dbReference type="Pfam" id="PF00703">
    <property type="entry name" value="Glyco_hydro_2"/>
    <property type="match status" value="1"/>
</dbReference>
<reference evidence="4" key="1">
    <citation type="journal article" date="2019" name="Int. J. Syst. Evol. Microbiol.">
        <title>The Global Catalogue of Microorganisms (GCM) 10K type strain sequencing project: providing services to taxonomists for standard genome sequencing and annotation.</title>
        <authorList>
            <consortium name="The Broad Institute Genomics Platform"/>
            <consortium name="The Broad Institute Genome Sequencing Center for Infectious Disease"/>
            <person name="Wu L."/>
            <person name="Ma J."/>
        </authorList>
    </citation>
    <scope>NUCLEOTIDE SEQUENCE [LARGE SCALE GENOMIC DNA]</scope>
    <source>
        <strain evidence="4">JCM 32148</strain>
    </source>
</reference>
<dbReference type="Gene3D" id="2.60.120.260">
    <property type="entry name" value="Galactose-binding domain-like"/>
    <property type="match status" value="1"/>
</dbReference>
<protein>
    <recommendedName>
        <fullName evidence="2">Glycoside hydrolase family 2 immunoglobulin-like beta-sandwich domain-containing protein</fullName>
    </recommendedName>
</protein>
<dbReference type="EMBL" id="JBHTHM010002314">
    <property type="protein sequence ID" value="MFD0787866.1"/>
    <property type="molecule type" value="Genomic_DNA"/>
</dbReference>
<accession>A0ABW3AB93</accession>
<dbReference type="InterPro" id="IPR013783">
    <property type="entry name" value="Ig-like_fold"/>
</dbReference>
<comment type="similarity">
    <text evidence="1">Belongs to the glycosyl hydrolase 2 family.</text>
</comment>
<proteinExistence type="inferred from homology"/>
<sequence>GHAEHVVAVQVTPMPHPGTPGDKGTDGRTFLQSAHHYLDAPTYLAVSGWDWMPAVRDRVTGIWNHVRLRSTGAAVLGDPYVKTTLPDLPGTGTAEVTIAVPVRNAAATATTVTVRAEFDKVKVETTVTVPAGGNTTVEFTPERFPALRLRNPRLWWPNGYGEPHLYDLKLTATVGRKVSDRRGVRFGVREFGYDWHQPIQISPAATPPLDFVDGAATQTVTFDRQHARHVRIQAGRRA</sequence>
<dbReference type="PANTHER" id="PTHR43536:SF1">
    <property type="entry name" value="MANNOSYLGLYCOPROTEIN ENDO-BETA-MANNOSIDASE"/>
    <property type="match status" value="1"/>
</dbReference>
<name>A0ABW3AB93_9ACTN</name>
<dbReference type="PANTHER" id="PTHR43536">
    <property type="entry name" value="MANNOSYLGLYCOPROTEIN ENDO-BETA-MANNOSIDASE"/>
    <property type="match status" value="1"/>
</dbReference>
<dbReference type="Proteomes" id="UP001597053">
    <property type="component" value="Unassembled WGS sequence"/>
</dbReference>
<organism evidence="3 4">
    <name type="scientific">Micromonospora azadirachtae</name>
    <dbReference type="NCBI Taxonomy" id="1970735"/>
    <lineage>
        <taxon>Bacteria</taxon>
        <taxon>Bacillati</taxon>
        <taxon>Actinomycetota</taxon>
        <taxon>Actinomycetes</taxon>
        <taxon>Micromonosporales</taxon>
        <taxon>Micromonosporaceae</taxon>
        <taxon>Micromonospora</taxon>
    </lineage>
</organism>
<feature type="non-terminal residue" evidence="3">
    <location>
        <position position="238"/>
    </location>
</feature>
<evidence type="ECO:0000313" key="4">
    <source>
        <dbReference type="Proteomes" id="UP001597053"/>
    </source>
</evidence>
<evidence type="ECO:0000313" key="3">
    <source>
        <dbReference type="EMBL" id="MFD0787866.1"/>
    </source>
</evidence>
<dbReference type="InterPro" id="IPR043534">
    <property type="entry name" value="EBDG/EBM"/>
</dbReference>
<keyword evidence="4" id="KW-1185">Reference proteome</keyword>
<evidence type="ECO:0000256" key="1">
    <source>
        <dbReference type="ARBA" id="ARBA00007401"/>
    </source>
</evidence>
<dbReference type="InterPro" id="IPR006102">
    <property type="entry name" value="Ig-like_GH2"/>
</dbReference>
<gene>
    <name evidence="3" type="ORF">ACFQZ8_28500</name>
</gene>
<dbReference type="InterPro" id="IPR036156">
    <property type="entry name" value="Beta-gal/glucu_dom_sf"/>
</dbReference>
<feature type="non-terminal residue" evidence="3">
    <location>
        <position position="1"/>
    </location>
</feature>